<comment type="caution">
    <text evidence="3">The sequence shown here is derived from an EMBL/GenBank/DDBJ whole genome shotgun (WGS) entry which is preliminary data.</text>
</comment>
<protein>
    <submittedName>
        <fullName evidence="3">Uncharacterized protein</fullName>
    </submittedName>
</protein>
<proteinExistence type="predicted"/>
<feature type="transmembrane region" description="Helical" evidence="2">
    <location>
        <begin position="107"/>
        <end position="136"/>
    </location>
</feature>
<dbReference type="Proteomes" id="UP000256486">
    <property type="component" value="Unassembled WGS sequence"/>
</dbReference>
<name>A0A3E0VJ80_9MICO</name>
<keyword evidence="2" id="KW-0812">Transmembrane</keyword>
<evidence type="ECO:0000256" key="2">
    <source>
        <dbReference type="SAM" id="Phobius"/>
    </source>
</evidence>
<feature type="transmembrane region" description="Helical" evidence="2">
    <location>
        <begin position="174"/>
        <end position="193"/>
    </location>
</feature>
<accession>A0A3E0VJ80</accession>
<organism evidence="3 4">
    <name type="scientific">Subtercola boreus</name>
    <dbReference type="NCBI Taxonomy" id="120213"/>
    <lineage>
        <taxon>Bacteria</taxon>
        <taxon>Bacillati</taxon>
        <taxon>Actinomycetota</taxon>
        <taxon>Actinomycetes</taxon>
        <taxon>Micrococcales</taxon>
        <taxon>Microbacteriaceae</taxon>
        <taxon>Subtercola</taxon>
    </lineage>
</organism>
<feature type="transmembrane region" description="Helical" evidence="2">
    <location>
        <begin position="142"/>
        <end position="162"/>
    </location>
</feature>
<evidence type="ECO:0000313" key="4">
    <source>
        <dbReference type="Proteomes" id="UP000256486"/>
    </source>
</evidence>
<sequence>MTDEPKPTTPEPTTPETTTPETTYPAQPVRPLTRWESIRHRIVTPPAIYGTLLAAALIGTAEDGESDFDILTTVVPTLLVFWLAHIFAEGIAHYGRHGQQRVTMREALRFSVGFSSGLLYGGIVPCGLLVLGAVGIMGEAEAYGFSLLAPVVLLGALGWFALADRGARWPGKLGAALVTGLLGVVVIVLKIAFH</sequence>
<gene>
    <name evidence="3" type="ORF">B7R54_13015</name>
</gene>
<feature type="transmembrane region" description="Helical" evidence="2">
    <location>
        <begin position="73"/>
        <end position="95"/>
    </location>
</feature>
<feature type="compositionally biased region" description="Low complexity" evidence="1">
    <location>
        <begin position="14"/>
        <end position="25"/>
    </location>
</feature>
<reference evidence="3 4" key="1">
    <citation type="submission" date="2017-04" db="EMBL/GenBank/DDBJ databases">
        <title>Comparative genome analysis of Subtercola boreus.</title>
        <authorList>
            <person name="Cho Y.-J."/>
            <person name="Cho A."/>
            <person name="Kim O.-S."/>
            <person name="Lee J.-I."/>
        </authorList>
    </citation>
    <scope>NUCLEOTIDE SEQUENCE [LARGE SCALE GENOMIC DNA]</scope>
    <source>
        <strain evidence="3 4">K300</strain>
    </source>
</reference>
<evidence type="ECO:0000313" key="3">
    <source>
        <dbReference type="EMBL" id="RFA10022.1"/>
    </source>
</evidence>
<feature type="region of interest" description="Disordered" evidence="1">
    <location>
        <begin position="1"/>
        <end position="30"/>
    </location>
</feature>
<dbReference type="AlphaFoldDB" id="A0A3E0VJ80"/>
<feature type="transmembrane region" description="Helical" evidence="2">
    <location>
        <begin position="42"/>
        <end position="61"/>
    </location>
</feature>
<dbReference type="EMBL" id="NBWZ01000001">
    <property type="protein sequence ID" value="RFA10022.1"/>
    <property type="molecule type" value="Genomic_DNA"/>
</dbReference>
<keyword evidence="2" id="KW-0472">Membrane</keyword>
<keyword evidence="4" id="KW-1185">Reference proteome</keyword>
<evidence type="ECO:0000256" key="1">
    <source>
        <dbReference type="SAM" id="MobiDB-lite"/>
    </source>
</evidence>
<dbReference type="RefSeq" id="WP_116415420.1">
    <property type="nucleotide sequence ID" value="NZ_NBWZ01000001.1"/>
</dbReference>
<keyword evidence="2" id="KW-1133">Transmembrane helix</keyword>
<dbReference type="OrthoDB" id="4978814at2"/>